<dbReference type="AlphaFoldDB" id="A0A1L6MWD9"/>
<keyword evidence="2" id="KW-1185">Reference proteome</keyword>
<protein>
    <submittedName>
        <fullName evidence="1">Uncharacterized protein</fullName>
    </submittedName>
</protein>
<sequence length="110" mass="12692">MEVFALQALCVWMLSNLFKKKSVQFLLSLCRVEFEEICKNRPAPYNCILQTGVGGAKTHCNYLAQKRKLEEVRKLSFSLWLGTDTELPMARFDKVKHYPVYNTAKNSLNS</sequence>
<dbReference type="KEGG" id="pabo:BCY86_03545"/>
<reference evidence="1 2" key="1">
    <citation type="submission" date="2016-08" db="EMBL/GenBank/DDBJ databases">
        <title>Identification and validation of antigenic proteins from Pajaroellobacter abortibovis using de-novo genome sequence assembly and reverse vaccinology.</title>
        <authorList>
            <person name="Welly B.T."/>
            <person name="Miller M.R."/>
            <person name="Stott J.L."/>
            <person name="Blanchard M.T."/>
            <person name="Islas-Trejo A.D."/>
            <person name="O'Rourke S.M."/>
            <person name="Young A.E."/>
            <person name="Medrano J.F."/>
            <person name="Van Eenennaam A.L."/>
        </authorList>
    </citation>
    <scope>NUCLEOTIDE SEQUENCE [LARGE SCALE GENOMIC DNA]</scope>
    <source>
        <strain evidence="1 2">BTF92-0548A/99-0131</strain>
    </source>
</reference>
<proteinExistence type="predicted"/>
<evidence type="ECO:0000313" key="1">
    <source>
        <dbReference type="EMBL" id="APR99851.1"/>
    </source>
</evidence>
<dbReference type="EMBL" id="CP016908">
    <property type="protein sequence ID" value="APR99851.1"/>
    <property type="molecule type" value="Genomic_DNA"/>
</dbReference>
<name>A0A1L6MWD9_9BACT</name>
<evidence type="ECO:0000313" key="2">
    <source>
        <dbReference type="Proteomes" id="UP000185544"/>
    </source>
</evidence>
<dbReference type="Proteomes" id="UP000185544">
    <property type="component" value="Chromosome"/>
</dbReference>
<gene>
    <name evidence="1" type="ORF">BCY86_03545</name>
</gene>
<organism evidence="1 2">
    <name type="scientific">Pajaroellobacter abortibovis</name>
    <dbReference type="NCBI Taxonomy" id="1882918"/>
    <lineage>
        <taxon>Bacteria</taxon>
        <taxon>Pseudomonadati</taxon>
        <taxon>Myxococcota</taxon>
        <taxon>Polyangia</taxon>
        <taxon>Polyangiales</taxon>
        <taxon>Polyangiaceae</taxon>
    </lineage>
</organism>
<accession>A0A1L6MWD9</accession>